<name>A0ABV5N6C8_9ACTN</name>
<proteinExistence type="predicted"/>
<dbReference type="RefSeq" id="WP_381348199.1">
    <property type="nucleotide sequence ID" value="NZ_JBHMCY010000044.1"/>
</dbReference>
<comment type="caution">
    <text evidence="1">The sequence shown here is derived from an EMBL/GenBank/DDBJ whole genome shotgun (WGS) entry which is preliminary data.</text>
</comment>
<accession>A0ABV5N6C8</accession>
<protein>
    <submittedName>
        <fullName evidence="1">Uncharacterized protein</fullName>
    </submittedName>
</protein>
<dbReference type="EMBL" id="JBHMCY010000044">
    <property type="protein sequence ID" value="MFB9465369.1"/>
    <property type="molecule type" value="Genomic_DNA"/>
</dbReference>
<evidence type="ECO:0000313" key="1">
    <source>
        <dbReference type="EMBL" id="MFB9465369.1"/>
    </source>
</evidence>
<gene>
    <name evidence="1" type="ORF">ACFF45_22295</name>
</gene>
<dbReference type="Proteomes" id="UP001589709">
    <property type="component" value="Unassembled WGS sequence"/>
</dbReference>
<keyword evidence="2" id="KW-1185">Reference proteome</keyword>
<evidence type="ECO:0000313" key="2">
    <source>
        <dbReference type="Proteomes" id="UP001589709"/>
    </source>
</evidence>
<reference evidence="1 2" key="1">
    <citation type="submission" date="2024-09" db="EMBL/GenBank/DDBJ databases">
        <authorList>
            <person name="Sun Q."/>
            <person name="Mori K."/>
        </authorList>
    </citation>
    <scope>NUCLEOTIDE SEQUENCE [LARGE SCALE GENOMIC DNA]</scope>
    <source>
        <strain evidence="1 2">JCM 6917</strain>
    </source>
</reference>
<sequence>MSTELIQEIARRIREELGITGVNPFEMTDDMNEASREIFRSITGGASVFPAAV</sequence>
<organism evidence="1 2">
    <name type="scientific">Streptomyces cinereospinus</name>
    <dbReference type="NCBI Taxonomy" id="285561"/>
    <lineage>
        <taxon>Bacteria</taxon>
        <taxon>Bacillati</taxon>
        <taxon>Actinomycetota</taxon>
        <taxon>Actinomycetes</taxon>
        <taxon>Kitasatosporales</taxon>
        <taxon>Streptomycetaceae</taxon>
        <taxon>Streptomyces</taxon>
    </lineage>
</organism>